<feature type="transmembrane region" description="Helical" evidence="1">
    <location>
        <begin position="103"/>
        <end position="128"/>
    </location>
</feature>
<dbReference type="InterPro" id="IPR036259">
    <property type="entry name" value="MFS_trans_sf"/>
</dbReference>
<organism evidence="2 3">
    <name type="scientific">Pseudooceanicola atlanticus</name>
    <dbReference type="NCBI Taxonomy" id="1461694"/>
    <lineage>
        <taxon>Bacteria</taxon>
        <taxon>Pseudomonadati</taxon>
        <taxon>Pseudomonadota</taxon>
        <taxon>Alphaproteobacteria</taxon>
        <taxon>Rhodobacterales</taxon>
        <taxon>Paracoccaceae</taxon>
        <taxon>Pseudooceanicola</taxon>
    </lineage>
</organism>
<proteinExistence type="predicted"/>
<dbReference type="Proteomes" id="UP000030004">
    <property type="component" value="Unassembled WGS sequence"/>
</dbReference>
<feature type="transmembrane region" description="Helical" evidence="1">
    <location>
        <begin position="281"/>
        <end position="298"/>
    </location>
</feature>
<feature type="transmembrane region" description="Helical" evidence="1">
    <location>
        <begin position="304"/>
        <end position="333"/>
    </location>
</feature>
<dbReference type="Pfam" id="PF13347">
    <property type="entry name" value="MFS_2"/>
    <property type="match status" value="1"/>
</dbReference>
<evidence type="ECO:0000313" key="3">
    <source>
        <dbReference type="Proteomes" id="UP000030004"/>
    </source>
</evidence>
<dbReference type="SUPFAM" id="SSF103473">
    <property type="entry name" value="MFS general substrate transporter"/>
    <property type="match status" value="1"/>
</dbReference>
<keyword evidence="1" id="KW-1133">Transmembrane helix</keyword>
<sequence length="422" mass="44373">MSSHPKERTNLSAYALFAGVLSAAGLPIYMHAPKFFFDQYGVGLGALGSVLFGLRLLDVVQDPALGWFSGRVKRRATLVAVVGSTMAAAMLGVFALAPPVPPLVWFAFSLGVLSTAFSFLSITFYAQGIAKVERSPDVSHVRLATWREAGALIGICVAAVAPTLLALLTPKPFALFSVLFVVALGFAILSMRREWQVVSTDARPAIAVLLRDSGTRRLLLIAFVNSAPVAVTSTLFLFFVQYRLDAPGLEGPLLLLFFVAAAISAPLWGKAGRFYGLRRTLLSGMILAVVTFGFAISLGSGDVLAFAVICVASGAALGADMTLLPAAFSVHVASGKNNAGQAFGLWNFVSKANLALAAVIVLPVLDYAGLSADQPVGPGGLRTLTLLYAVLPCVMKLIAIKLLMTSSVLEKIDASAREALPT</sequence>
<dbReference type="AlphaFoldDB" id="A0A0A0E9S7"/>
<feature type="transmembrane region" description="Helical" evidence="1">
    <location>
        <begin position="252"/>
        <end position="269"/>
    </location>
</feature>
<evidence type="ECO:0000313" key="2">
    <source>
        <dbReference type="EMBL" id="KGM47219.1"/>
    </source>
</evidence>
<feature type="transmembrane region" description="Helical" evidence="1">
    <location>
        <begin position="345"/>
        <end position="365"/>
    </location>
</feature>
<reference evidence="2 3" key="1">
    <citation type="journal article" date="2015" name="Antonie Van Leeuwenhoek">
        <title>Pseudooceanicola atlanticus gen. nov. sp. nov., isolated from surface seawater of the Atlantic Ocean and reclassification of Oceanicola batsensis, Oceanicola marinus, Oceanicola nitratireducens, Oceanicola nanhaiensis, Oceanicola antarcticus and Oceanicola flagellatus, as Pseudooceanicola batsensis comb. nov., Pseudooceanicola marinus comb. nov., Pseudooceanicola nitratireducens comb. nov., Pseudooceanicola nanhaiensis comb. nov., Pseudooceanicola antarcticus comb. nov., and Pseudooceanicola flagellatus comb. nov.</title>
        <authorList>
            <person name="Lai Q."/>
            <person name="Li G."/>
            <person name="Liu X."/>
            <person name="Du Y."/>
            <person name="Sun F."/>
            <person name="Shao Z."/>
        </authorList>
    </citation>
    <scope>NUCLEOTIDE SEQUENCE [LARGE SCALE GENOMIC DNA]</scope>
    <source>
        <strain evidence="2 3">22II-s11g</strain>
    </source>
</reference>
<dbReference type="eggNOG" id="COG2211">
    <property type="taxonomic scope" value="Bacteria"/>
</dbReference>
<gene>
    <name evidence="2" type="ORF">ATO9_19635</name>
</gene>
<dbReference type="OrthoDB" id="181905at2"/>
<protein>
    <submittedName>
        <fullName evidence="2">Sugar:cation symporter</fullName>
    </submittedName>
</protein>
<evidence type="ECO:0000256" key="1">
    <source>
        <dbReference type="SAM" id="Phobius"/>
    </source>
</evidence>
<comment type="caution">
    <text evidence="2">The sequence shown here is derived from an EMBL/GenBank/DDBJ whole genome shotgun (WGS) entry which is preliminary data.</text>
</comment>
<dbReference type="RefSeq" id="WP_043753268.1">
    <property type="nucleotide sequence ID" value="NZ_AQQX01000013.1"/>
</dbReference>
<name>A0A0A0E9S7_9RHOB</name>
<dbReference type="EMBL" id="AQQX01000013">
    <property type="protein sequence ID" value="KGM47219.1"/>
    <property type="molecule type" value="Genomic_DNA"/>
</dbReference>
<keyword evidence="1" id="KW-0472">Membrane</keyword>
<keyword evidence="1" id="KW-0812">Transmembrane</keyword>
<dbReference type="Gene3D" id="1.20.1250.20">
    <property type="entry name" value="MFS general substrate transporter like domains"/>
    <property type="match status" value="2"/>
</dbReference>
<feature type="transmembrane region" description="Helical" evidence="1">
    <location>
        <begin position="36"/>
        <end position="57"/>
    </location>
</feature>
<accession>A0A0A0E9S7</accession>
<feature type="transmembrane region" description="Helical" evidence="1">
    <location>
        <begin position="385"/>
        <end position="404"/>
    </location>
</feature>
<feature type="transmembrane region" description="Helical" evidence="1">
    <location>
        <begin position="12"/>
        <end position="30"/>
    </location>
</feature>
<feature type="transmembrane region" description="Helical" evidence="1">
    <location>
        <begin position="218"/>
        <end position="240"/>
    </location>
</feature>
<feature type="transmembrane region" description="Helical" evidence="1">
    <location>
        <begin position="149"/>
        <end position="167"/>
    </location>
</feature>
<feature type="transmembrane region" description="Helical" evidence="1">
    <location>
        <begin position="78"/>
        <end position="97"/>
    </location>
</feature>
<keyword evidence="3" id="KW-1185">Reference proteome</keyword>
<dbReference type="STRING" id="1461694.ATO9_19635"/>
<feature type="transmembrane region" description="Helical" evidence="1">
    <location>
        <begin position="173"/>
        <end position="191"/>
    </location>
</feature>